<dbReference type="InterPro" id="IPR011051">
    <property type="entry name" value="RmlC_Cupin_sf"/>
</dbReference>
<dbReference type="InterPro" id="IPR014710">
    <property type="entry name" value="RmlC-like_jellyroll"/>
</dbReference>
<evidence type="ECO:0000313" key="3">
    <source>
        <dbReference type="Proteomes" id="UP001596456"/>
    </source>
</evidence>
<evidence type="ECO:0000259" key="1">
    <source>
        <dbReference type="Pfam" id="PF07883"/>
    </source>
</evidence>
<keyword evidence="3" id="KW-1185">Reference proteome</keyword>
<dbReference type="InterPro" id="IPR013096">
    <property type="entry name" value="Cupin_2"/>
</dbReference>
<reference evidence="3" key="1">
    <citation type="journal article" date="2019" name="Int. J. Syst. Evol. Microbiol.">
        <title>The Global Catalogue of Microorganisms (GCM) 10K type strain sequencing project: providing services to taxonomists for standard genome sequencing and annotation.</title>
        <authorList>
            <consortium name="The Broad Institute Genomics Platform"/>
            <consortium name="The Broad Institute Genome Sequencing Center for Infectious Disease"/>
            <person name="Wu L."/>
            <person name="Ma J."/>
        </authorList>
    </citation>
    <scope>NUCLEOTIDE SEQUENCE [LARGE SCALE GENOMIC DNA]</scope>
    <source>
        <strain evidence="3">CGMCC 1.16275</strain>
    </source>
</reference>
<evidence type="ECO:0000313" key="2">
    <source>
        <dbReference type="EMBL" id="MFC7335050.1"/>
    </source>
</evidence>
<sequence>MRTFAIADPVDGALTRELGVLDLPGGGRLRIGTALLPAGARIPDTGASLHAGHELSVILSGRAETESGGEAAVIGGGMVSVIPAGEPHVAVVQEEMRLVYFMLEPAS</sequence>
<dbReference type="RefSeq" id="WP_377360589.1">
    <property type="nucleotide sequence ID" value="NZ_JBHTCM010000025.1"/>
</dbReference>
<gene>
    <name evidence="2" type="ORF">ACFQPS_17925</name>
</gene>
<comment type="caution">
    <text evidence="2">The sequence shown here is derived from an EMBL/GenBank/DDBJ whole genome shotgun (WGS) entry which is preliminary data.</text>
</comment>
<dbReference type="SUPFAM" id="SSF51182">
    <property type="entry name" value="RmlC-like cupins"/>
    <property type="match status" value="1"/>
</dbReference>
<protein>
    <submittedName>
        <fullName evidence="2">Cupin domain-containing protein</fullName>
    </submittedName>
</protein>
<proteinExistence type="predicted"/>
<name>A0ABW2L0B5_9PROT</name>
<dbReference type="Pfam" id="PF07883">
    <property type="entry name" value="Cupin_2"/>
    <property type="match status" value="1"/>
</dbReference>
<accession>A0ABW2L0B5</accession>
<organism evidence="2 3">
    <name type="scientific">Rhodocista pekingensis</name>
    <dbReference type="NCBI Taxonomy" id="201185"/>
    <lineage>
        <taxon>Bacteria</taxon>
        <taxon>Pseudomonadati</taxon>
        <taxon>Pseudomonadota</taxon>
        <taxon>Alphaproteobacteria</taxon>
        <taxon>Rhodospirillales</taxon>
        <taxon>Azospirillaceae</taxon>
        <taxon>Rhodocista</taxon>
    </lineage>
</organism>
<dbReference type="EMBL" id="JBHTCM010000025">
    <property type="protein sequence ID" value="MFC7335050.1"/>
    <property type="molecule type" value="Genomic_DNA"/>
</dbReference>
<feature type="domain" description="Cupin type-2" evidence="1">
    <location>
        <begin position="38"/>
        <end position="99"/>
    </location>
</feature>
<dbReference type="Proteomes" id="UP001596456">
    <property type="component" value="Unassembled WGS sequence"/>
</dbReference>
<dbReference type="Gene3D" id="2.60.120.10">
    <property type="entry name" value="Jelly Rolls"/>
    <property type="match status" value="1"/>
</dbReference>